<keyword evidence="3 6" id="KW-0812">Transmembrane</keyword>
<gene>
    <name evidence="8" type="ORF">DFR31_2666</name>
</gene>
<dbReference type="GO" id="GO:0005886">
    <property type="term" value="C:plasma membrane"/>
    <property type="evidence" value="ECO:0007669"/>
    <property type="project" value="UniProtKB-SubCell"/>
</dbReference>
<feature type="transmembrane region" description="Helical" evidence="6">
    <location>
        <begin position="148"/>
        <end position="167"/>
    </location>
</feature>
<dbReference type="InterPro" id="IPR051598">
    <property type="entry name" value="TSUP/Inactive_protease-like"/>
</dbReference>
<evidence type="ECO:0000256" key="2">
    <source>
        <dbReference type="ARBA" id="ARBA00009142"/>
    </source>
</evidence>
<dbReference type="Proteomes" id="UP000275461">
    <property type="component" value="Unassembled WGS sequence"/>
</dbReference>
<dbReference type="AlphaFoldDB" id="A0A498BVY2"/>
<evidence type="ECO:0000313" key="8">
    <source>
        <dbReference type="EMBL" id="RLK46536.1"/>
    </source>
</evidence>
<feature type="transmembrane region" description="Helical" evidence="6">
    <location>
        <begin position="223"/>
        <end position="244"/>
    </location>
</feature>
<organism evidence="8 9">
    <name type="scientific">Alkalispirillum mobile</name>
    <dbReference type="NCBI Taxonomy" id="85925"/>
    <lineage>
        <taxon>Bacteria</taxon>
        <taxon>Pseudomonadati</taxon>
        <taxon>Pseudomonadota</taxon>
        <taxon>Gammaproteobacteria</taxon>
        <taxon>Chromatiales</taxon>
        <taxon>Ectothiorhodospiraceae</taxon>
        <taxon>Alkalispirillum</taxon>
    </lineage>
</organism>
<feature type="transmembrane region" description="Helical" evidence="6">
    <location>
        <begin position="287"/>
        <end position="308"/>
    </location>
</feature>
<dbReference type="InterPro" id="IPR002781">
    <property type="entry name" value="TM_pro_TauE-like"/>
</dbReference>
<feature type="transmembrane region" description="Helical" evidence="6">
    <location>
        <begin position="256"/>
        <end position="275"/>
    </location>
</feature>
<evidence type="ECO:0000256" key="3">
    <source>
        <dbReference type="ARBA" id="ARBA00022692"/>
    </source>
</evidence>
<comment type="subcellular location">
    <subcellularLocation>
        <location evidence="6">Cell membrane</location>
        <topology evidence="6">Multi-pass membrane protein</topology>
    </subcellularLocation>
    <subcellularLocation>
        <location evidence="1">Membrane</location>
        <topology evidence="1">Multi-pass membrane protein</topology>
    </subcellularLocation>
</comment>
<accession>A0A498BVY2</accession>
<evidence type="ECO:0000256" key="6">
    <source>
        <dbReference type="RuleBase" id="RU363041"/>
    </source>
</evidence>
<evidence type="ECO:0000256" key="5">
    <source>
        <dbReference type="ARBA" id="ARBA00023136"/>
    </source>
</evidence>
<feature type="region of interest" description="Disordered" evidence="7">
    <location>
        <begin position="9"/>
        <end position="37"/>
    </location>
</feature>
<feature type="transmembrane region" description="Helical" evidence="6">
    <location>
        <begin position="46"/>
        <end position="76"/>
    </location>
</feature>
<proteinExistence type="inferred from homology"/>
<dbReference type="EMBL" id="RCDA01000006">
    <property type="protein sequence ID" value="RLK46536.1"/>
    <property type="molecule type" value="Genomic_DNA"/>
</dbReference>
<protein>
    <recommendedName>
        <fullName evidence="6">Probable membrane transporter protein</fullName>
    </recommendedName>
</protein>
<sequence length="311" mass="31818">MVCLVTGIVSHREEGKKRRPAGAARGSRTDQPDGGATTGERRVLDILVYLSAGAVAGLLSGLFGIGGGVIIVPVLLALFTFRQMPDAVVMHMAVGTSLATIVFTAISSVRSHWVRGGVLPPVFIRLVIGMCIGAVLGALIADQMSGELLKAVFGVFLVALGLQLALGRGPKVGAASTTPSGFILAPAGTVIGGISSLLGIGGGAMTVPLLAKLGVQMRQAVGTSAACGMPIALVGAVAFMATGYGHPELPDKAIGYVYWPAFLGVIAMSLFTAPLGARLAHALPQHILRRAFSILLVLLGLNLLRPLIFSG</sequence>
<comment type="caution">
    <text evidence="8">The sequence shown here is derived from an EMBL/GenBank/DDBJ whole genome shotgun (WGS) entry which is preliminary data.</text>
</comment>
<evidence type="ECO:0000256" key="1">
    <source>
        <dbReference type="ARBA" id="ARBA00004141"/>
    </source>
</evidence>
<dbReference type="Pfam" id="PF01925">
    <property type="entry name" value="TauE"/>
    <property type="match status" value="1"/>
</dbReference>
<keyword evidence="9" id="KW-1185">Reference proteome</keyword>
<feature type="transmembrane region" description="Helical" evidence="6">
    <location>
        <begin position="187"/>
        <end position="211"/>
    </location>
</feature>
<evidence type="ECO:0000256" key="4">
    <source>
        <dbReference type="ARBA" id="ARBA00022989"/>
    </source>
</evidence>
<dbReference type="PANTHER" id="PTHR43701:SF2">
    <property type="entry name" value="MEMBRANE TRANSPORTER PROTEIN YJNA-RELATED"/>
    <property type="match status" value="1"/>
</dbReference>
<keyword evidence="4 6" id="KW-1133">Transmembrane helix</keyword>
<evidence type="ECO:0000256" key="7">
    <source>
        <dbReference type="SAM" id="MobiDB-lite"/>
    </source>
</evidence>
<reference evidence="8 9" key="1">
    <citation type="submission" date="2018-10" db="EMBL/GenBank/DDBJ databases">
        <title>Genomic Encyclopedia of Type Strains, Phase IV (KMG-IV): sequencing the most valuable type-strain genomes for metagenomic binning, comparative biology and taxonomic classification.</title>
        <authorList>
            <person name="Goeker M."/>
        </authorList>
    </citation>
    <scope>NUCLEOTIDE SEQUENCE [LARGE SCALE GENOMIC DNA]</scope>
    <source>
        <strain evidence="8 9">DSM 12769</strain>
    </source>
</reference>
<feature type="transmembrane region" description="Helical" evidence="6">
    <location>
        <begin position="122"/>
        <end position="141"/>
    </location>
</feature>
<evidence type="ECO:0000313" key="9">
    <source>
        <dbReference type="Proteomes" id="UP000275461"/>
    </source>
</evidence>
<comment type="similarity">
    <text evidence="2 6">Belongs to the 4-toluene sulfonate uptake permease (TSUP) (TC 2.A.102) family.</text>
</comment>
<feature type="transmembrane region" description="Helical" evidence="6">
    <location>
        <begin position="88"/>
        <end position="110"/>
    </location>
</feature>
<dbReference type="PANTHER" id="PTHR43701">
    <property type="entry name" value="MEMBRANE TRANSPORTER PROTEIN MJ0441-RELATED"/>
    <property type="match status" value="1"/>
</dbReference>
<name>A0A498BVY2_9GAMM</name>
<keyword evidence="5 6" id="KW-0472">Membrane</keyword>
<keyword evidence="6" id="KW-1003">Cell membrane</keyword>